<proteinExistence type="predicted"/>
<feature type="compositionally biased region" description="Basic and acidic residues" evidence="1">
    <location>
        <begin position="305"/>
        <end position="329"/>
    </location>
</feature>
<dbReference type="EMBL" id="BAAFSV010000006">
    <property type="protein sequence ID" value="GAB1320118.1"/>
    <property type="molecule type" value="Genomic_DNA"/>
</dbReference>
<feature type="compositionally biased region" description="Basic and acidic residues" evidence="1">
    <location>
        <begin position="15"/>
        <end position="25"/>
    </location>
</feature>
<protein>
    <submittedName>
        <fullName evidence="2">Uncharacterized protein</fullName>
    </submittedName>
</protein>
<feature type="compositionally biased region" description="Pro residues" evidence="1">
    <location>
        <begin position="577"/>
        <end position="588"/>
    </location>
</feature>
<gene>
    <name evidence="2" type="ORF">MFIFM68171_10328</name>
</gene>
<sequence>MASTRTPTSGGSPDILRHPEAHGKVDGIPGTQIEDKKKRLRELRDNHACVRIIVNHIGRHYRTTKPPPWLDLCIVAEQLQRSTRLQSAHAAWVSLRASLASVRAWMGNHGSWRNAAVSRMPYLGTPSEIMAVAFLHSKGPGLPKGMITQLVGETDLEFLLDRHRPDRDKLPPFWKGAELESPRWRRQFMEKPPFLPGLPFDDDLTDLVLSTMYLGGKSDRKDKQQFSLRSPPQEIADVDVEDKSSVSSASANTIVTKKRVKTENSPSEEDDGELWANDVQATMSSITEPFKEVIAAEESRLLGKRPNLEDTVAHDSSKRQKTVEEDARSQRPISSIEDSDSSSAFSALSIRLAKIEGECRMLTVKYKRLKQQDRKLLNAYNKLEDSAEKLRKQIEQTDTWCQRLLTESAHRDEQYRCLNERCSKLEEKNKQLEDGNKGLQERMTVVAAHMKALEQEDTRQPEAGLSPPTAREDEAKDGLSSIAAADLPQFPSPLARHRNPKRSLANLPRIPRMPTFDIHPVNRQHYDGSNNTVAGYTYQSCLTRYSNTTTATSTSASASASAGSITSVSTHTAATLPAPPRPTSPISPNPANHPLVQNHLSWLPPHHRIQLVAYLANLDPQVWRLSDKEVVAYCQENGVRYARLHEVVVCFRRVLGQLEFDMF</sequence>
<evidence type="ECO:0000256" key="1">
    <source>
        <dbReference type="SAM" id="MobiDB-lite"/>
    </source>
</evidence>
<reference evidence="2 3" key="1">
    <citation type="submission" date="2024-09" db="EMBL/GenBank/DDBJ databases">
        <title>Itraconazole resistance in Madurella fahalii resulting from another homologue of gene encoding cytochrome P450 14-alpha sterol demethylase (CYP51).</title>
        <authorList>
            <person name="Yoshioka I."/>
            <person name="Fahal A.H."/>
            <person name="Kaneko S."/>
            <person name="Yaguchi T."/>
        </authorList>
    </citation>
    <scope>NUCLEOTIDE SEQUENCE [LARGE SCALE GENOMIC DNA]</scope>
    <source>
        <strain evidence="2 3">IFM 68171</strain>
    </source>
</reference>
<organism evidence="2 3">
    <name type="scientific">Madurella fahalii</name>
    <dbReference type="NCBI Taxonomy" id="1157608"/>
    <lineage>
        <taxon>Eukaryota</taxon>
        <taxon>Fungi</taxon>
        <taxon>Dikarya</taxon>
        <taxon>Ascomycota</taxon>
        <taxon>Pezizomycotina</taxon>
        <taxon>Sordariomycetes</taxon>
        <taxon>Sordariomycetidae</taxon>
        <taxon>Sordariales</taxon>
        <taxon>Sordariales incertae sedis</taxon>
        <taxon>Madurella</taxon>
    </lineage>
</organism>
<accession>A0ABQ0GQV2</accession>
<feature type="region of interest" description="Disordered" evidence="1">
    <location>
        <begin position="1"/>
        <end position="30"/>
    </location>
</feature>
<dbReference type="RefSeq" id="XP_070921848.1">
    <property type="nucleotide sequence ID" value="XM_071065747.1"/>
</dbReference>
<feature type="compositionally biased region" description="Polar residues" evidence="1">
    <location>
        <begin position="1"/>
        <end position="11"/>
    </location>
</feature>
<evidence type="ECO:0000313" key="2">
    <source>
        <dbReference type="EMBL" id="GAB1320118.1"/>
    </source>
</evidence>
<comment type="caution">
    <text evidence="2">The sequence shown here is derived from an EMBL/GenBank/DDBJ whole genome shotgun (WGS) entry which is preliminary data.</text>
</comment>
<name>A0ABQ0GQV2_9PEZI</name>
<feature type="region of interest" description="Disordered" evidence="1">
    <location>
        <begin position="453"/>
        <end position="530"/>
    </location>
</feature>
<dbReference type="Proteomes" id="UP001628179">
    <property type="component" value="Unassembled WGS sequence"/>
</dbReference>
<feature type="region of interest" description="Disordered" evidence="1">
    <location>
        <begin position="570"/>
        <end position="591"/>
    </location>
</feature>
<dbReference type="GeneID" id="98181070"/>
<evidence type="ECO:0000313" key="3">
    <source>
        <dbReference type="Proteomes" id="UP001628179"/>
    </source>
</evidence>
<keyword evidence="3" id="KW-1185">Reference proteome</keyword>
<feature type="region of interest" description="Disordered" evidence="1">
    <location>
        <begin position="305"/>
        <end position="339"/>
    </location>
</feature>
<feature type="region of interest" description="Disordered" evidence="1">
    <location>
        <begin position="220"/>
        <end position="250"/>
    </location>
</feature>